<feature type="chain" id="PRO_5041661568" evidence="8">
    <location>
        <begin position="20"/>
        <end position="345"/>
    </location>
</feature>
<gene>
    <name evidence="11" type="primary">LOC129332100</name>
</gene>
<dbReference type="InterPro" id="IPR029058">
    <property type="entry name" value="AB_hydrolase_fold"/>
</dbReference>
<dbReference type="GO" id="GO:0016788">
    <property type="term" value="F:hydrolase activity, acting on ester bonds"/>
    <property type="evidence" value="ECO:0007669"/>
    <property type="project" value="InterPro"/>
</dbReference>
<keyword evidence="5" id="KW-0443">Lipid metabolism</keyword>
<evidence type="ECO:0000256" key="5">
    <source>
        <dbReference type="ARBA" id="ARBA00023098"/>
    </source>
</evidence>
<dbReference type="SUPFAM" id="SSF53474">
    <property type="entry name" value="alpha/beta-Hydrolases"/>
    <property type="match status" value="1"/>
</dbReference>
<evidence type="ECO:0000256" key="4">
    <source>
        <dbReference type="ARBA" id="ARBA00022963"/>
    </source>
</evidence>
<comment type="similarity">
    <text evidence="1">Belongs to the AB hydrolase superfamily. Lipase family.</text>
</comment>
<feature type="active site" description="Charge relay system" evidence="7">
    <location>
        <position position="320"/>
    </location>
</feature>
<dbReference type="InterPro" id="IPR006693">
    <property type="entry name" value="AB_hydrolase_lipase"/>
</dbReference>
<evidence type="ECO:0000313" key="10">
    <source>
        <dbReference type="Proteomes" id="UP001190640"/>
    </source>
</evidence>
<evidence type="ECO:0000256" key="1">
    <source>
        <dbReference type="ARBA" id="ARBA00010701"/>
    </source>
</evidence>
<reference evidence="11" key="1">
    <citation type="submission" date="2025-08" db="UniProtKB">
        <authorList>
            <consortium name="RefSeq"/>
        </authorList>
    </citation>
    <scope>IDENTIFICATION</scope>
    <source>
        <tissue evidence="11">Blood</tissue>
    </source>
</reference>
<keyword evidence="4" id="KW-0442">Lipid degradation</keyword>
<evidence type="ECO:0000256" key="3">
    <source>
        <dbReference type="ARBA" id="ARBA00022801"/>
    </source>
</evidence>
<keyword evidence="10" id="KW-1185">Reference proteome</keyword>
<sequence length="345" mass="39599">MWLFIAAACLIQEVTVSEGLITNRHLNPQEFMTIGEIIQYWGYCNEEYEILTEDGYYLQINRIPYGIHSPGKKGPKPAVLLVHGLMMEGRLWLANLPRNSLGFVLADAGYDVWILNIRGSTWSRRHQTLSIDQEKFWDFSFHEMGIYDIPAAINFILRKTQQEGLYYIGFSQGGTIGFISFSTMPDLAQKVKLFITLSPGYSLTNSSGLLFGVVLIPEGVRKSRADVYLGIYPDFTSVKTISHWGQIAISNEFKYFDYGSKNRDIYNMNTPPFYRIEDMTVPTAVWSAGEDIAVDETDTELLLPRIRNLIFYKNIPDWQHMDYVWGLDAPQCLYPDILGLMQKYK</sequence>
<dbReference type="Proteomes" id="UP001190640">
    <property type="component" value="Chromosome 6"/>
</dbReference>
<dbReference type="RefSeq" id="XP_054838914.1">
    <property type="nucleotide sequence ID" value="XM_054982939.1"/>
</dbReference>
<name>A0AA97JKY5_EUBMA</name>
<feature type="active site" description="Nucleophile" evidence="7">
    <location>
        <position position="171"/>
    </location>
</feature>
<proteinExistence type="inferred from homology"/>
<evidence type="ECO:0000256" key="2">
    <source>
        <dbReference type="ARBA" id="ARBA00022729"/>
    </source>
</evidence>
<evidence type="ECO:0000256" key="8">
    <source>
        <dbReference type="SAM" id="SignalP"/>
    </source>
</evidence>
<dbReference type="InterPro" id="IPR025483">
    <property type="entry name" value="Lipase_euk"/>
</dbReference>
<evidence type="ECO:0000256" key="6">
    <source>
        <dbReference type="ARBA" id="ARBA00023180"/>
    </source>
</evidence>
<organism evidence="10 11">
    <name type="scientific">Eublepharis macularius</name>
    <name type="common">Leopard gecko</name>
    <name type="synonym">Cyrtodactylus macularius</name>
    <dbReference type="NCBI Taxonomy" id="481883"/>
    <lineage>
        <taxon>Eukaryota</taxon>
        <taxon>Metazoa</taxon>
        <taxon>Chordata</taxon>
        <taxon>Craniata</taxon>
        <taxon>Vertebrata</taxon>
        <taxon>Euteleostomi</taxon>
        <taxon>Lepidosauria</taxon>
        <taxon>Squamata</taxon>
        <taxon>Bifurcata</taxon>
        <taxon>Gekkota</taxon>
        <taxon>Eublepharidae</taxon>
        <taxon>Eublepharinae</taxon>
        <taxon>Eublepharis</taxon>
    </lineage>
</organism>
<evidence type="ECO:0000259" key="9">
    <source>
        <dbReference type="Pfam" id="PF04083"/>
    </source>
</evidence>
<protein>
    <submittedName>
        <fullName evidence="11">Lipase member M-like isoform X2</fullName>
    </submittedName>
</protein>
<feature type="domain" description="Partial AB-hydrolase lipase" evidence="9">
    <location>
        <begin position="35"/>
        <end position="95"/>
    </location>
</feature>
<dbReference type="AlphaFoldDB" id="A0AA97JKY5"/>
<evidence type="ECO:0000256" key="7">
    <source>
        <dbReference type="PIRSR" id="PIRSR000862-1"/>
    </source>
</evidence>
<dbReference type="GO" id="GO:0016042">
    <property type="term" value="P:lipid catabolic process"/>
    <property type="evidence" value="ECO:0007669"/>
    <property type="project" value="UniProtKB-KW"/>
</dbReference>
<dbReference type="Gene3D" id="3.40.50.1820">
    <property type="entry name" value="alpha/beta hydrolase"/>
    <property type="match status" value="2"/>
</dbReference>
<feature type="active site" description="Charge relay system" evidence="7">
    <location>
        <position position="291"/>
    </location>
</feature>
<dbReference type="GeneID" id="129332100"/>
<feature type="signal peptide" evidence="8">
    <location>
        <begin position="1"/>
        <end position="19"/>
    </location>
</feature>
<keyword evidence="6" id="KW-0325">Glycoprotein</keyword>
<keyword evidence="3" id="KW-0378">Hydrolase</keyword>
<dbReference type="FunFam" id="3.40.50.1820:FF:000057">
    <property type="entry name" value="Lipase"/>
    <property type="match status" value="1"/>
</dbReference>
<dbReference type="PANTHER" id="PTHR11005">
    <property type="entry name" value="LYSOSOMAL ACID LIPASE-RELATED"/>
    <property type="match status" value="1"/>
</dbReference>
<evidence type="ECO:0000313" key="11">
    <source>
        <dbReference type="RefSeq" id="XP_054838914.1"/>
    </source>
</evidence>
<dbReference type="Pfam" id="PF04083">
    <property type="entry name" value="Abhydro_lipase"/>
    <property type="match status" value="1"/>
</dbReference>
<accession>A0AA97JKY5</accession>
<dbReference type="PIRSF" id="PIRSF000862">
    <property type="entry name" value="Steryl_ester_lip"/>
    <property type="match status" value="1"/>
</dbReference>
<keyword evidence="2 8" id="KW-0732">Signal</keyword>